<evidence type="ECO:0000313" key="1">
    <source>
        <dbReference type="EMBL" id="MBB2975372.1"/>
    </source>
</evidence>
<dbReference type="Proteomes" id="UP000529310">
    <property type="component" value="Unassembled WGS sequence"/>
</dbReference>
<organism evidence="1 2">
    <name type="scientific">Microbacterium endophyticum</name>
    <dbReference type="NCBI Taxonomy" id="1526412"/>
    <lineage>
        <taxon>Bacteria</taxon>
        <taxon>Bacillati</taxon>
        <taxon>Actinomycetota</taxon>
        <taxon>Actinomycetes</taxon>
        <taxon>Micrococcales</taxon>
        <taxon>Microbacteriaceae</taxon>
        <taxon>Microbacterium</taxon>
    </lineage>
</organism>
<gene>
    <name evidence="1" type="ORF">FHX49_000938</name>
</gene>
<comment type="caution">
    <text evidence="1">The sequence shown here is derived from an EMBL/GenBank/DDBJ whole genome shotgun (WGS) entry which is preliminary data.</text>
</comment>
<dbReference type="EMBL" id="JACHWQ010000002">
    <property type="protein sequence ID" value="MBB2975372.1"/>
    <property type="molecule type" value="Genomic_DNA"/>
</dbReference>
<protein>
    <submittedName>
        <fullName evidence="1">Uncharacterized protein</fullName>
    </submittedName>
</protein>
<keyword evidence="2" id="KW-1185">Reference proteome</keyword>
<evidence type="ECO:0000313" key="2">
    <source>
        <dbReference type="Proteomes" id="UP000529310"/>
    </source>
</evidence>
<dbReference type="AlphaFoldDB" id="A0A7W4V203"/>
<reference evidence="1 2" key="1">
    <citation type="submission" date="2020-08" db="EMBL/GenBank/DDBJ databases">
        <title>Sequencing the genomes of 1000 actinobacteria strains.</title>
        <authorList>
            <person name="Klenk H.-P."/>
        </authorList>
    </citation>
    <scope>NUCLEOTIDE SEQUENCE [LARGE SCALE GENOMIC DNA]</scope>
    <source>
        <strain evidence="1 2">DSM 27099</strain>
    </source>
</reference>
<accession>A0A7W4V203</accession>
<name>A0A7W4V203_9MICO</name>
<sequence length="111" mass="12229">MCCWNVAAKSGTADPIFLIMHPFMFQMDYTSLRWVFAFFVCPVVAASSGEMEICSQAAHFVSDAHWLNLATRHLAQACRAGPTCGSALVATRLRMVPKSRAGWCSHVGFDQ</sequence>
<proteinExistence type="predicted"/>